<evidence type="ECO:0000256" key="1">
    <source>
        <dbReference type="ARBA" id="ARBA00001933"/>
    </source>
</evidence>
<name>A0ABS3JCS7_9BACT</name>
<feature type="domain" description="Tryptophan synthase beta chain-like PALP" evidence="3">
    <location>
        <begin position="14"/>
        <end position="305"/>
    </location>
</feature>
<proteinExistence type="predicted"/>
<dbReference type="Gene3D" id="3.40.50.1100">
    <property type="match status" value="2"/>
</dbReference>
<dbReference type="Pfam" id="PF00291">
    <property type="entry name" value="PALP"/>
    <property type="match status" value="1"/>
</dbReference>
<dbReference type="InterPro" id="IPR036052">
    <property type="entry name" value="TrpB-like_PALP_sf"/>
</dbReference>
<dbReference type="Proteomes" id="UP000664628">
    <property type="component" value="Unassembled WGS sequence"/>
</dbReference>
<evidence type="ECO:0000313" key="5">
    <source>
        <dbReference type="Proteomes" id="UP000664628"/>
    </source>
</evidence>
<dbReference type="SUPFAM" id="SSF53686">
    <property type="entry name" value="Tryptophan synthase beta subunit-like PLP-dependent enzymes"/>
    <property type="match status" value="1"/>
</dbReference>
<comment type="cofactor">
    <cofactor evidence="1">
        <name>pyridoxal 5'-phosphate</name>
        <dbReference type="ChEBI" id="CHEBI:597326"/>
    </cofactor>
</comment>
<dbReference type="CDD" id="cd01562">
    <property type="entry name" value="Thr-dehyd"/>
    <property type="match status" value="1"/>
</dbReference>
<evidence type="ECO:0000259" key="3">
    <source>
        <dbReference type="Pfam" id="PF00291"/>
    </source>
</evidence>
<keyword evidence="5" id="KW-1185">Reference proteome</keyword>
<dbReference type="PANTHER" id="PTHR43050">
    <property type="entry name" value="SERINE / THREONINE RACEMASE FAMILY MEMBER"/>
    <property type="match status" value="1"/>
</dbReference>
<reference evidence="4 5" key="1">
    <citation type="submission" date="2021-03" db="EMBL/GenBank/DDBJ databases">
        <title>Fibrella sp. HMF5405 genome sequencing and assembly.</title>
        <authorList>
            <person name="Kang H."/>
            <person name="Kim H."/>
            <person name="Bae S."/>
            <person name="Joh K."/>
        </authorList>
    </citation>
    <scope>NUCLEOTIDE SEQUENCE [LARGE SCALE GENOMIC DNA]</scope>
    <source>
        <strain evidence="4 5">HMF5405</strain>
    </source>
</reference>
<organism evidence="4 5">
    <name type="scientific">Fibrella forsythiae</name>
    <dbReference type="NCBI Taxonomy" id="2817061"/>
    <lineage>
        <taxon>Bacteria</taxon>
        <taxon>Pseudomonadati</taxon>
        <taxon>Bacteroidota</taxon>
        <taxon>Cytophagia</taxon>
        <taxon>Cytophagales</taxon>
        <taxon>Spirosomataceae</taxon>
        <taxon>Fibrella</taxon>
    </lineage>
</organism>
<dbReference type="RefSeq" id="WP_207327712.1">
    <property type="nucleotide sequence ID" value="NZ_JAFMYW010000001.1"/>
</dbReference>
<evidence type="ECO:0000313" key="4">
    <source>
        <dbReference type="EMBL" id="MBO0947813.1"/>
    </source>
</evidence>
<dbReference type="InterPro" id="IPR001926">
    <property type="entry name" value="TrpB-like_PALP"/>
</dbReference>
<evidence type="ECO:0000256" key="2">
    <source>
        <dbReference type="ARBA" id="ARBA00022898"/>
    </source>
</evidence>
<keyword evidence="2" id="KW-0663">Pyridoxal phosphate</keyword>
<sequence length="315" mass="33853">MLTRQTLHDAHDRIRPYIHRTPCLTNQTIDQMVGASIVFKCENFQKIGAFKARGGMNAALQLTDQEKINGIATHSSGNHGQAVAFAARQLGMPAYVVMPRTAPQVKKDAVRGYGAHVIECEPTLAAREATVADVIARTGATLIHPYDDDHVIAGQGTATIELIEDNPTGKPFDVILAPVGGGGLISGTALATQLLSPSTRVIGAEPEGAADAILSLKSGQVEKAPYIQTIADGLMATLSERTLGYIRQYVHEIKLASDDEIRAAQRLVWERMKIIIEPSCAVPLAVVLKYKNEFTDQTIGIILTGGNVDLGKYFS</sequence>
<accession>A0ABS3JCS7</accession>
<protein>
    <submittedName>
        <fullName evidence="4">Threonine/serine dehydratase</fullName>
    </submittedName>
</protein>
<dbReference type="PANTHER" id="PTHR43050:SF1">
    <property type="entry name" value="SERINE RACEMASE"/>
    <property type="match status" value="1"/>
</dbReference>
<gene>
    <name evidence="4" type="ORF">J2I46_04420</name>
</gene>
<dbReference type="EMBL" id="JAFMYW010000001">
    <property type="protein sequence ID" value="MBO0947813.1"/>
    <property type="molecule type" value="Genomic_DNA"/>
</dbReference>
<comment type="caution">
    <text evidence="4">The sequence shown here is derived from an EMBL/GenBank/DDBJ whole genome shotgun (WGS) entry which is preliminary data.</text>
</comment>